<dbReference type="SMART" id="SM00482">
    <property type="entry name" value="POLAc"/>
    <property type="match status" value="1"/>
</dbReference>
<evidence type="ECO:0000313" key="6">
    <source>
        <dbReference type="EMBL" id="GAX46793.1"/>
    </source>
</evidence>
<dbReference type="Gene3D" id="3.30.420.10">
    <property type="entry name" value="Ribonuclease H-like superfamily/Ribonuclease H"/>
    <property type="match status" value="1"/>
</dbReference>
<dbReference type="Gene3D" id="1.10.150.20">
    <property type="entry name" value="5' to 3' exonuclease, C-terminal subdomain"/>
    <property type="match status" value="1"/>
</dbReference>
<dbReference type="InterPro" id="IPR043502">
    <property type="entry name" value="DNA/RNA_pol_sf"/>
</dbReference>
<comment type="similarity">
    <text evidence="1">Belongs to the DNA polymerase type-A family.</text>
</comment>
<reference evidence="7" key="1">
    <citation type="submission" date="2017-08" db="EMBL/GenBank/DDBJ databases">
        <title>Draft genome sequence of Lactococcus sp. strain Rs-Y01, isolated from the gut of the lower termite Reticulitermes speratus.</title>
        <authorList>
            <person name="Ohkuma M."/>
            <person name="Yuki M."/>
        </authorList>
    </citation>
    <scope>NUCLEOTIDE SEQUENCE [LARGE SCALE GENOMIC DNA]</scope>
    <source>
        <strain evidence="7">Rs-Y01</strain>
    </source>
</reference>
<evidence type="ECO:0000313" key="7">
    <source>
        <dbReference type="Proteomes" id="UP000218689"/>
    </source>
</evidence>
<dbReference type="Pfam" id="PF00476">
    <property type="entry name" value="DNA_pol_A"/>
    <property type="match status" value="1"/>
</dbReference>
<dbReference type="SUPFAM" id="SSF56672">
    <property type="entry name" value="DNA/RNA polymerases"/>
    <property type="match status" value="1"/>
</dbReference>
<comment type="catalytic activity">
    <reaction evidence="4">
        <text>DNA(n) + a 2'-deoxyribonucleoside 5'-triphosphate = DNA(n+1) + diphosphate</text>
        <dbReference type="Rhea" id="RHEA:22508"/>
        <dbReference type="Rhea" id="RHEA-COMP:17339"/>
        <dbReference type="Rhea" id="RHEA-COMP:17340"/>
        <dbReference type="ChEBI" id="CHEBI:33019"/>
        <dbReference type="ChEBI" id="CHEBI:61560"/>
        <dbReference type="ChEBI" id="CHEBI:173112"/>
        <dbReference type="EC" id="2.7.7.7"/>
    </reaction>
</comment>
<dbReference type="PANTHER" id="PTHR10133:SF27">
    <property type="entry name" value="DNA POLYMERASE NU"/>
    <property type="match status" value="1"/>
</dbReference>
<evidence type="ECO:0000259" key="5">
    <source>
        <dbReference type="SMART" id="SM00482"/>
    </source>
</evidence>
<keyword evidence="3" id="KW-0235">DNA replication</keyword>
<dbReference type="GO" id="GO:0003887">
    <property type="term" value="F:DNA-directed DNA polymerase activity"/>
    <property type="evidence" value="ECO:0007669"/>
    <property type="project" value="UniProtKB-EC"/>
</dbReference>
<feature type="domain" description="DNA-directed DNA polymerase family A palm" evidence="5">
    <location>
        <begin position="362"/>
        <end position="603"/>
    </location>
</feature>
<dbReference type="InterPro" id="IPR012337">
    <property type="entry name" value="RNaseH-like_sf"/>
</dbReference>
<dbReference type="AlphaFoldDB" id="A0A224XAV4"/>
<dbReference type="OrthoDB" id="9764911at2"/>
<dbReference type="InterPro" id="IPR001098">
    <property type="entry name" value="DNA-dir_DNA_pol_A_palm_dom"/>
</dbReference>
<dbReference type="EMBL" id="BEDT01000001">
    <property type="protein sequence ID" value="GAX46793.1"/>
    <property type="molecule type" value="Genomic_DNA"/>
</dbReference>
<name>A0A224XAV4_9LACT</name>
<evidence type="ECO:0000256" key="3">
    <source>
        <dbReference type="ARBA" id="ARBA00022705"/>
    </source>
</evidence>
<comment type="caution">
    <text evidence="6">The sequence shown here is derived from an EMBL/GenBank/DDBJ whole genome shotgun (WGS) entry which is preliminary data.</text>
</comment>
<accession>A0A224XAV4</accession>
<proteinExistence type="inferred from homology"/>
<evidence type="ECO:0000256" key="4">
    <source>
        <dbReference type="ARBA" id="ARBA00049244"/>
    </source>
</evidence>
<evidence type="ECO:0000256" key="2">
    <source>
        <dbReference type="ARBA" id="ARBA00012417"/>
    </source>
</evidence>
<dbReference type="PANTHER" id="PTHR10133">
    <property type="entry name" value="DNA POLYMERASE I"/>
    <property type="match status" value="1"/>
</dbReference>
<dbReference type="RefSeq" id="WP_094783862.1">
    <property type="nucleotide sequence ID" value="NZ_BEDT01000001.1"/>
</dbReference>
<protein>
    <recommendedName>
        <fullName evidence="2">DNA-directed DNA polymerase</fullName>
        <ecNumber evidence="2">2.7.7.7</ecNumber>
    </recommendedName>
</protein>
<dbReference type="SUPFAM" id="SSF53098">
    <property type="entry name" value="Ribonuclease H-like"/>
    <property type="match status" value="1"/>
</dbReference>
<dbReference type="GO" id="GO:0006302">
    <property type="term" value="P:double-strand break repair"/>
    <property type="evidence" value="ECO:0007669"/>
    <property type="project" value="TreeGrafter"/>
</dbReference>
<sequence>MKTLNIDIETRSSNEIKYGVRKYVDSEDFAILLFAYSVDGGVVEVVDFTSGEDVPLEVNRALTDPSVTKIAFNAAFERTCIARAMGRPLPPEQWRDTMIWGMELGLPASLEQMAKYLKVPQQKDTEGKRLIRKFCIPQKDGMFNDDYDSEDWELFRSYVAQDVRTEMSIADELEAYPIASSEWELWALDQRINDRGIGVDMDLVYAALDLDGVASVVAKDKLQQITGLANPNSVMQLKNWLGTQGVAVASIGKAQVDEILANNQTPQIVRDALLLRQATSNSSIKKYDMLARATCQDGRIHGILQFYGASRTGRWAGRLLQVQNLPRGSLKPDELGQARDFVKAQDSEALDILWGDVPEVLKSLIRSALIPSDGHEFIVSDFSAIEARVIAWLAGEEWVLDTFREGHDIYKATADQMFHLGGVDKVDKAMRQRGKVATLALGYQGGTGALQAMGALNMGIKEEELQGLVNAWRKANPNIVRFWKRVEKAAKRALEFGTKVSLRGTGIKFYVRDHFLMIELPNGRSIAYANATLEGDRIRYEGKIMASSTFQKLDTYGGKLVENIVQATARDVLGESMLRLEALGYKIVAHVHDEVIIDVPKGATNIDEINELMAVNPEWAEGLPLAAAGFRSDFYMKD</sequence>
<keyword evidence="7" id="KW-1185">Reference proteome</keyword>
<dbReference type="InterPro" id="IPR036397">
    <property type="entry name" value="RNaseH_sf"/>
</dbReference>
<dbReference type="Proteomes" id="UP000218689">
    <property type="component" value="Unassembled WGS sequence"/>
</dbReference>
<dbReference type="InterPro" id="IPR002298">
    <property type="entry name" value="DNA_polymerase_A"/>
</dbReference>
<organism evidence="6 7">
    <name type="scientific">Pseudolactococcus reticulitermitis</name>
    <dbReference type="NCBI Taxonomy" id="2025039"/>
    <lineage>
        <taxon>Bacteria</taxon>
        <taxon>Bacillati</taxon>
        <taxon>Bacillota</taxon>
        <taxon>Bacilli</taxon>
        <taxon>Lactobacillales</taxon>
        <taxon>Streptococcaceae</taxon>
        <taxon>Pseudolactococcus</taxon>
    </lineage>
</organism>
<dbReference type="GO" id="GO:0003677">
    <property type="term" value="F:DNA binding"/>
    <property type="evidence" value="ECO:0007669"/>
    <property type="project" value="InterPro"/>
</dbReference>
<evidence type="ECO:0000256" key="1">
    <source>
        <dbReference type="ARBA" id="ARBA00007705"/>
    </source>
</evidence>
<dbReference type="GO" id="GO:0006261">
    <property type="term" value="P:DNA-templated DNA replication"/>
    <property type="evidence" value="ECO:0007669"/>
    <property type="project" value="InterPro"/>
</dbReference>
<dbReference type="EC" id="2.7.7.7" evidence="2"/>
<gene>
    <name evidence="6" type="ORF">RsY01_373</name>
</gene>